<evidence type="ECO:0000313" key="4">
    <source>
        <dbReference type="EMBL" id="KAD4385789.1"/>
    </source>
</evidence>
<feature type="compositionally biased region" description="Basic residues" evidence="2">
    <location>
        <begin position="69"/>
        <end position="81"/>
    </location>
</feature>
<sequence>MLFENITIEKPLGRQVEPVTAALATLITEQLVAIIPVIINRIRSSEEYARGFPPVTTKGIEHAKGDTSKKHKNHSTKKQKRSASYTEATPINQVMPDPTAMGGKIYKGKAALCQLCQYHHHANVQCRQRVFCGKIVHWVSHCRYAVESPRAGVYFQCHECGLYHDRNKPCNHCLNCGKKGHLIQECRNLPTQNQKQRASTSTSSQHKHHCYTCGMLGHFARDCPMRKFPTTSTVPTTSTTPEELLALPAPDVHAESDDFKGPTNVSSKGSLDGEAAVPFEWLHPI</sequence>
<feature type="region of interest" description="Disordered" evidence="2">
    <location>
        <begin position="53"/>
        <end position="90"/>
    </location>
</feature>
<accession>A0A5N6N674</accession>
<name>A0A5N6N674_9ASTR</name>
<dbReference type="EMBL" id="SZYD01000013">
    <property type="protein sequence ID" value="KAD4385789.1"/>
    <property type="molecule type" value="Genomic_DNA"/>
</dbReference>
<evidence type="ECO:0000259" key="3">
    <source>
        <dbReference type="PROSITE" id="PS50158"/>
    </source>
</evidence>
<dbReference type="InterPro" id="IPR036875">
    <property type="entry name" value="Znf_CCHC_sf"/>
</dbReference>
<dbReference type="GO" id="GO:0003676">
    <property type="term" value="F:nucleic acid binding"/>
    <property type="evidence" value="ECO:0007669"/>
    <property type="project" value="InterPro"/>
</dbReference>
<evidence type="ECO:0000256" key="2">
    <source>
        <dbReference type="SAM" id="MobiDB-lite"/>
    </source>
</evidence>
<dbReference type="InterPro" id="IPR001878">
    <property type="entry name" value="Znf_CCHC"/>
</dbReference>
<dbReference type="Gene3D" id="4.10.60.10">
    <property type="entry name" value="Zinc finger, CCHC-type"/>
    <property type="match status" value="2"/>
</dbReference>
<dbReference type="SMART" id="SM00343">
    <property type="entry name" value="ZnF_C2HC"/>
    <property type="match status" value="2"/>
</dbReference>
<dbReference type="PROSITE" id="PS50158">
    <property type="entry name" value="ZF_CCHC"/>
    <property type="match status" value="2"/>
</dbReference>
<feature type="domain" description="CCHC-type" evidence="3">
    <location>
        <begin position="210"/>
        <end position="224"/>
    </location>
</feature>
<dbReference type="OrthoDB" id="5418639at2759"/>
<dbReference type="GO" id="GO:0008270">
    <property type="term" value="F:zinc ion binding"/>
    <property type="evidence" value="ECO:0007669"/>
    <property type="project" value="UniProtKB-KW"/>
</dbReference>
<protein>
    <recommendedName>
        <fullName evidence="3">CCHC-type domain-containing protein</fullName>
    </recommendedName>
</protein>
<dbReference type="AlphaFoldDB" id="A0A5N6N674"/>
<proteinExistence type="predicted"/>
<organism evidence="4 5">
    <name type="scientific">Mikania micrantha</name>
    <name type="common">bitter vine</name>
    <dbReference type="NCBI Taxonomy" id="192012"/>
    <lineage>
        <taxon>Eukaryota</taxon>
        <taxon>Viridiplantae</taxon>
        <taxon>Streptophyta</taxon>
        <taxon>Embryophyta</taxon>
        <taxon>Tracheophyta</taxon>
        <taxon>Spermatophyta</taxon>
        <taxon>Magnoliopsida</taxon>
        <taxon>eudicotyledons</taxon>
        <taxon>Gunneridae</taxon>
        <taxon>Pentapetalae</taxon>
        <taxon>asterids</taxon>
        <taxon>campanulids</taxon>
        <taxon>Asterales</taxon>
        <taxon>Asteraceae</taxon>
        <taxon>Asteroideae</taxon>
        <taxon>Heliantheae alliance</taxon>
        <taxon>Eupatorieae</taxon>
        <taxon>Mikania</taxon>
    </lineage>
</organism>
<evidence type="ECO:0000256" key="1">
    <source>
        <dbReference type="PROSITE-ProRule" id="PRU00047"/>
    </source>
</evidence>
<keyword evidence="5" id="KW-1185">Reference proteome</keyword>
<feature type="domain" description="CCHC-type" evidence="3">
    <location>
        <begin position="173"/>
        <end position="188"/>
    </location>
</feature>
<keyword evidence="1" id="KW-0479">Metal-binding</keyword>
<keyword evidence="1" id="KW-0863">Zinc-finger</keyword>
<gene>
    <name evidence="4" type="ORF">E3N88_25958</name>
</gene>
<dbReference type="Pfam" id="PF00098">
    <property type="entry name" value="zf-CCHC"/>
    <property type="match status" value="1"/>
</dbReference>
<reference evidence="4 5" key="1">
    <citation type="submission" date="2019-05" db="EMBL/GenBank/DDBJ databases">
        <title>Mikania micrantha, genome provides insights into the molecular mechanism of rapid growth.</title>
        <authorList>
            <person name="Liu B."/>
        </authorList>
    </citation>
    <scope>NUCLEOTIDE SEQUENCE [LARGE SCALE GENOMIC DNA]</scope>
    <source>
        <strain evidence="4">NLD-2019</strain>
        <tissue evidence="4">Leaf</tissue>
    </source>
</reference>
<keyword evidence="1" id="KW-0862">Zinc</keyword>
<dbReference type="Proteomes" id="UP000326396">
    <property type="component" value="Linkage Group LG3"/>
</dbReference>
<comment type="caution">
    <text evidence="4">The sequence shown here is derived from an EMBL/GenBank/DDBJ whole genome shotgun (WGS) entry which is preliminary data.</text>
</comment>
<evidence type="ECO:0000313" key="5">
    <source>
        <dbReference type="Proteomes" id="UP000326396"/>
    </source>
</evidence>
<dbReference type="SUPFAM" id="SSF57756">
    <property type="entry name" value="Retrovirus zinc finger-like domains"/>
    <property type="match status" value="1"/>
</dbReference>
<feature type="compositionally biased region" description="Basic and acidic residues" evidence="2">
    <location>
        <begin position="59"/>
        <end position="68"/>
    </location>
</feature>